<dbReference type="AlphaFoldDB" id="A0A2M4CF45"/>
<name>A0A2M4CF45_9DIPT</name>
<dbReference type="EMBL" id="GGFJ01014792">
    <property type="protein sequence ID" value="MBW63933.1"/>
    <property type="molecule type" value="Transcribed_RNA"/>
</dbReference>
<evidence type="ECO:0000313" key="1">
    <source>
        <dbReference type="EMBL" id="MBW63933.1"/>
    </source>
</evidence>
<accession>A0A2M4CF45</accession>
<proteinExistence type="predicted"/>
<protein>
    <submittedName>
        <fullName evidence="1">Putative secreted protein</fullName>
    </submittedName>
</protein>
<reference evidence="1" key="1">
    <citation type="submission" date="2018-01" db="EMBL/GenBank/DDBJ databases">
        <title>An insight into the sialome of Amazonian anophelines.</title>
        <authorList>
            <person name="Ribeiro J.M."/>
            <person name="Scarpassa V."/>
            <person name="Calvo E."/>
        </authorList>
    </citation>
    <scope>NUCLEOTIDE SEQUENCE</scope>
    <source>
        <tissue evidence="1">Salivary glands</tissue>
    </source>
</reference>
<organism evidence="1">
    <name type="scientific">Anopheles marajoara</name>
    <dbReference type="NCBI Taxonomy" id="58244"/>
    <lineage>
        <taxon>Eukaryota</taxon>
        <taxon>Metazoa</taxon>
        <taxon>Ecdysozoa</taxon>
        <taxon>Arthropoda</taxon>
        <taxon>Hexapoda</taxon>
        <taxon>Insecta</taxon>
        <taxon>Pterygota</taxon>
        <taxon>Neoptera</taxon>
        <taxon>Endopterygota</taxon>
        <taxon>Diptera</taxon>
        <taxon>Nematocera</taxon>
        <taxon>Culicoidea</taxon>
        <taxon>Culicidae</taxon>
        <taxon>Anophelinae</taxon>
        <taxon>Anopheles</taxon>
    </lineage>
</organism>
<sequence>MRRLELVVFFSMKRWMMSAKAAAAAATAAWKCFGALDHGKKKAPPPSTHTHTDTPKIRAASLKLPYSR</sequence>